<dbReference type="PROSITE" id="PS50103">
    <property type="entry name" value="ZF_C3H1"/>
    <property type="match status" value="1"/>
</dbReference>
<dbReference type="NCBIfam" id="NF047352">
    <property type="entry name" value="P_loop_sacsin"/>
    <property type="match status" value="1"/>
</dbReference>
<dbReference type="SMART" id="SM00248">
    <property type="entry name" value="ANK"/>
    <property type="match status" value="2"/>
</dbReference>
<dbReference type="PANTHER" id="PTHR32387:SF0">
    <property type="entry name" value="PROTEIN NO VEIN"/>
    <property type="match status" value="1"/>
</dbReference>
<keyword evidence="2 4" id="KW-0863">Zinc-finger</keyword>
<evidence type="ECO:0000256" key="3">
    <source>
        <dbReference type="ARBA" id="ARBA00022833"/>
    </source>
</evidence>
<accession>A0A8J2SVM9</accession>
<name>A0A8J2SVM9_9STRA</name>
<comment type="caution">
    <text evidence="7">The sequence shown here is derived from an EMBL/GenBank/DDBJ whole genome shotgun (WGS) entry which is preliminary data.</text>
</comment>
<dbReference type="InterPro" id="IPR002110">
    <property type="entry name" value="Ankyrin_rpt"/>
</dbReference>
<evidence type="ECO:0000256" key="2">
    <source>
        <dbReference type="ARBA" id="ARBA00022771"/>
    </source>
</evidence>
<keyword evidence="8" id="KW-1185">Reference proteome</keyword>
<dbReference type="PANTHER" id="PTHR32387">
    <property type="entry name" value="WU:FJ29H11"/>
    <property type="match status" value="1"/>
</dbReference>
<dbReference type="Pfam" id="PF00642">
    <property type="entry name" value="zf-CCCH"/>
    <property type="match status" value="1"/>
</dbReference>
<protein>
    <recommendedName>
        <fullName evidence="6">C3H1-type domain-containing protein</fullName>
    </recommendedName>
</protein>
<evidence type="ECO:0000313" key="7">
    <source>
        <dbReference type="EMBL" id="CAH0378253.1"/>
    </source>
</evidence>
<reference evidence="7" key="1">
    <citation type="submission" date="2021-11" db="EMBL/GenBank/DDBJ databases">
        <authorList>
            <consortium name="Genoscope - CEA"/>
            <person name="William W."/>
        </authorList>
    </citation>
    <scope>NUCLEOTIDE SEQUENCE</scope>
</reference>
<dbReference type="InterPro" id="IPR052957">
    <property type="entry name" value="Auxin_embryo_med"/>
</dbReference>
<evidence type="ECO:0000256" key="5">
    <source>
        <dbReference type="SAM" id="MobiDB-lite"/>
    </source>
</evidence>
<dbReference type="InterPro" id="IPR036855">
    <property type="entry name" value="Znf_CCCH_sf"/>
</dbReference>
<sequence>MEGFERPPTRRGASRGGRIPFFERHRRENARSAGANLSAEDLQRRLLAIGNAAKARNPDGFVDELKRRVGPSDGDDDDLKTVAAPAAPPEPAASWFCLEPGTRLERALARGDTKAARLARAEATATLKRIAADGALTDAWCRSLVREGADVGAVFADVEAAAKMLDSPWTKDKFHCVGFLALAAPHAAAASIVEAVRRRGSASSSVSNIAKEVDATLKRRGLPEPRGWRMLMPQQDVSNDTEEWTALHKAVCDCDVARVREIIEAGNVYVDQWSSTGRQTPLYCCVHFGGGNPEIAKLLLEAGARRKLDELIDETTDELQALLRRYRVGDLSHDAQPDDPASPSERTTNEIKAWHDLLEKGAITEAHFQTAKTKIFSAFENYASGEALRATQKTLRAGARASELLKTLEKAAPEAAAKAETWTRAEAVARGDAAERARVEAEARAAKQRDALSARIADLETALARATQQAAAARQARAPEIEKAPADAAAQDVDDDTPRGVVEAIRRARLVDVDLSSCPAAVRAGARGLQASLAAAAERLAGDLYEHRAHFVHELVQNADDAKYASDAELELGLRGRWFYAASNQAPGFTRDDVVALCDINKSTKRLDEATTGSKGIGFKAVFAVADAVHVLSNDYQFGFDTARDGAIGLVSPRWLDDVNQLPRAALERFEAGATVVVLELNGDEDVRDAKAALEQLGGDEGRRTLLFARRLRKLSVRVDDDVRVLANVDAAYRVFRRGDAVVAFGETPARGWAHATLPICALPRSFGFSVNAPFDVVASRGALRTSAANVQLRQQISGAVLDACQDDELRAEIFDFLKPDDDDDNGDAFWGACRREIVDGLARGGVACVRCDDGELAPIDAVMRWPPEASALAAALRSFGDRRISVGGRRLARRAPAVAPEFSVEDLVEWLSVYDRVENDDAIFAALLTAEPHLWPCIRRLEIIDVGPGCHEALDNGLLVLGGDVAAPALNIFRVTDGGPARRKFLERHGVPATISVKDAYAYALDAAARGDGAFTDAADESYDERWWALLDLLRRAVAAGDSSLLEDPRASTVIRVPLVEGEAALAGDVNQATFLGAPAFLPPDLDAAIGALVGDGPSTAAVATRTPTAGPYPARGAAVEWEALLDGLGCRRPRLDELGFEVRAAAGAALASASFWTALRPFAAAYVERRLDDAETLAFLRSLPAKRVDGEVKCLRDLFLRDAFYPLCGGLLPYAFERGDGADGFPSLATTGAQATRSLVAKLVRSDPSDAADARAALEVLAGATRKDGVFQAAAALYGVAAMKLAAVNQPWVLVEADDELQLELPTNCVWDDNEQLCELARAKRLAPFYAGSRGAEQALVAAGVEPKLGKCRDFLAILDALRGSVVEASDAASLSRECYRRLAEACVASTADRAACANSFVAQRLILVPKPGGAVLVALRADEAYWDVSAHLRHTALDHYALSHHFDASLRTFFVDVLGVNPELLEEPAVSSNGHTIPGTGEPSTIQDGLRSADLAAPPSTGAAGAAPTEALARAALARVAEGDAAHLPPSFRALPASLDAFAAACRSLGVNPRAVAIAEPDRCAFLLDGCVILSAGRMRRIRRDDTPFLVTELLHGLAHAAEEDHGSAHDACLQALHAYAFPRLAGGPPPPPAPAVPADGPFGRQQPPAPPPAMAPRGPRPAEGDAFGRPPAPARARPPCRFFARGLCRNGAACRFSHGDL</sequence>
<dbReference type="SMART" id="SM00356">
    <property type="entry name" value="ZnF_C3H1"/>
    <property type="match status" value="1"/>
</dbReference>
<proteinExistence type="predicted"/>
<feature type="compositionally biased region" description="Low complexity" evidence="5">
    <location>
        <begin position="1640"/>
        <end position="1650"/>
    </location>
</feature>
<dbReference type="Gene3D" id="1.25.40.20">
    <property type="entry name" value="Ankyrin repeat-containing domain"/>
    <property type="match status" value="1"/>
</dbReference>
<feature type="compositionally biased region" description="Basic and acidic residues" evidence="5">
    <location>
        <begin position="21"/>
        <end position="30"/>
    </location>
</feature>
<keyword evidence="1 4" id="KW-0479">Metal-binding</keyword>
<evidence type="ECO:0000313" key="8">
    <source>
        <dbReference type="Proteomes" id="UP000789595"/>
    </source>
</evidence>
<organism evidence="7 8">
    <name type="scientific">Pelagomonas calceolata</name>
    <dbReference type="NCBI Taxonomy" id="35677"/>
    <lineage>
        <taxon>Eukaryota</taxon>
        <taxon>Sar</taxon>
        <taxon>Stramenopiles</taxon>
        <taxon>Ochrophyta</taxon>
        <taxon>Pelagophyceae</taxon>
        <taxon>Pelagomonadales</taxon>
        <taxon>Pelagomonadaceae</taxon>
        <taxon>Pelagomonas</taxon>
    </lineage>
</organism>
<dbReference type="InterPro" id="IPR036890">
    <property type="entry name" value="HATPase_C_sf"/>
</dbReference>
<dbReference type="InterPro" id="IPR000571">
    <property type="entry name" value="Znf_CCCH"/>
</dbReference>
<dbReference type="SUPFAM" id="SSF48403">
    <property type="entry name" value="Ankyrin repeat"/>
    <property type="match status" value="1"/>
</dbReference>
<dbReference type="Gene3D" id="3.30.565.10">
    <property type="entry name" value="Histidine kinase-like ATPase, C-terminal domain"/>
    <property type="match status" value="1"/>
</dbReference>
<feature type="region of interest" description="Disordered" evidence="5">
    <location>
        <begin position="470"/>
        <end position="495"/>
    </location>
</feature>
<feature type="region of interest" description="Disordered" evidence="5">
    <location>
        <begin position="1628"/>
        <end position="1679"/>
    </location>
</feature>
<evidence type="ECO:0000256" key="1">
    <source>
        <dbReference type="ARBA" id="ARBA00022723"/>
    </source>
</evidence>
<dbReference type="Gene3D" id="4.10.1000.10">
    <property type="entry name" value="Zinc finger, CCCH-type"/>
    <property type="match status" value="1"/>
</dbReference>
<dbReference type="SUPFAM" id="SSF90229">
    <property type="entry name" value="CCCH zinc finger"/>
    <property type="match status" value="1"/>
</dbReference>
<dbReference type="InterPro" id="IPR036770">
    <property type="entry name" value="Ankyrin_rpt-contain_sf"/>
</dbReference>
<gene>
    <name evidence="7" type="ORF">PECAL_5P27690</name>
</gene>
<dbReference type="EMBL" id="CAKKNE010000005">
    <property type="protein sequence ID" value="CAH0378253.1"/>
    <property type="molecule type" value="Genomic_DNA"/>
</dbReference>
<dbReference type="OrthoDB" id="1262810at2759"/>
<dbReference type="SUPFAM" id="SSF55874">
    <property type="entry name" value="ATPase domain of HSP90 chaperone/DNA topoisomerase II/histidine kinase"/>
    <property type="match status" value="1"/>
</dbReference>
<keyword evidence="3 4" id="KW-0862">Zinc</keyword>
<dbReference type="GO" id="GO:0008270">
    <property type="term" value="F:zinc ion binding"/>
    <property type="evidence" value="ECO:0007669"/>
    <property type="project" value="UniProtKB-KW"/>
</dbReference>
<evidence type="ECO:0000259" key="6">
    <source>
        <dbReference type="PROSITE" id="PS50103"/>
    </source>
</evidence>
<dbReference type="GO" id="GO:0010468">
    <property type="term" value="P:regulation of gene expression"/>
    <property type="evidence" value="ECO:0007669"/>
    <property type="project" value="UniProtKB-ARBA"/>
</dbReference>
<dbReference type="Proteomes" id="UP000789595">
    <property type="component" value="Unassembled WGS sequence"/>
</dbReference>
<evidence type="ECO:0000256" key="4">
    <source>
        <dbReference type="PROSITE-ProRule" id="PRU00723"/>
    </source>
</evidence>
<feature type="region of interest" description="Disordered" evidence="5">
    <location>
        <begin position="1"/>
        <end position="36"/>
    </location>
</feature>
<feature type="region of interest" description="Disordered" evidence="5">
    <location>
        <begin position="1472"/>
        <end position="1491"/>
    </location>
</feature>
<feature type="domain" description="C3H1-type" evidence="6">
    <location>
        <begin position="1678"/>
        <end position="1705"/>
    </location>
</feature>
<feature type="zinc finger region" description="C3H1-type" evidence="4">
    <location>
        <begin position="1678"/>
        <end position="1705"/>
    </location>
</feature>
<feature type="region of interest" description="Disordered" evidence="5">
    <location>
        <begin position="63"/>
        <end position="85"/>
    </location>
</feature>